<dbReference type="InterPro" id="IPR013783">
    <property type="entry name" value="Ig-like_fold"/>
</dbReference>
<evidence type="ECO:0000313" key="2">
    <source>
        <dbReference type="Proteomes" id="UP001163266"/>
    </source>
</evidence>
<evidence type="ECO:0000313" key="1">
    <source>
        <dbReference type="EMBL" id="UZD55147.1"/>
    </source>
</evidence>
<dbReference type="Proteomes" id="UP001163266">
    <property type="component" value="Chromosome"/>
</dbReference>
<name>A0ABY6MT14_9BURK</name>
<accession>A0ABY6MT14</accession>
<dbReference type="Gene3D" id="2.60.40.10">
    <property type="entry name" value="Immunoglobulins"/>
    <property type="match status" value="1"/>
</dbReference>
<dbReference type="RefSeq" id="WP_264892905.1">
    <property type="nucleotide sequence ID" value="NZ_CP110257.1"/>
</dbReference>
<reference evidence="1" key="1">
    <citation type="submission" date="2022-10" db="EMBL/GenBank/DDBJ databases">
        <title>Complete genome sequence of Schlegelella aquatica LMG 23380.</title>
        <authorList>
            <person name="Musilova J."/>
            <person name="Kourilova X."/>
            <person name="Bezdicek M."/>
            <person name="Hermankova K."/>
            <person name="Obruca S."/>
            <person name="Sedlar K."/>
        </authorList>
    </citation>
    <scope>NUCLEOTIDE SEQUENCE</scope>
    <source>
        <strain evidence="1">LMG 23380</strain>
    </source>
</reference>
<keyword evidence="2" id="KW-1185">Reference proteome</keyword>
<organism evidence="1 2">
    <name type="scientific">Caldimonas aquatica</name>
    <dbReference type="NCBI Taxonomy" id="376175"/>
    <lineage>
        <taxon>Bacteria</taxon>
        <taxon>Pseudomonadati</taxon>
        <taxon>Pseudomonadota</taxon>
        <taxon>Betaproteobacteria</taxon>
        <taxon>Burkholderiales</taxon>
        <taxon>Sphaerotilaceae</taxon>
        <taxon>Caldimonas</taxon>
    </lineage>
</organism>
<dbReference type="PROSITE" id="PS51257">
    <property type="entry name" value="PROKAR_LIPOPROTEIN"/>
    <property type="match status" value="1"/>
</dbReference>
<protein>
    <recommendedName>
        <fullName evidence="3">YtkA-like domain-containing protein</fullName>
    </recommendedName>
</protein>
<proteinExistence type="predicted"/>
<gene>
    <name evidence="1" type="ORF">OMP39_00685</name>
</gene>
<sequence length="142" mass="15130">MQRLRRPLATAARAAVAMLMAALLAVSVAACGGGVSLGIGIGIGDDDDAPRVSLFANPGVVLPGGTFILTADARDDGFVEQVDFFEVLPDGSRRLLHNDLHRPFELVLQAPLMAGQWQYQAVAYDNWGQRGYSPVIVVTVQP</sequence>
<dbReference type="EMBL" id="CP110257">
    <property type="protein sequence ID" value="UZD55147.1"/>
    <property type="molecule type" value="Genomic_DNA"/>
</dbReference>
<evidence type="ECO:0008006" key="3">
    <source>
        <dbReference type="Google" id="ProtNLM"/>
    </source>
</evidence>